<protein>
    <submittedName>
        <fullName evidence="1">Uncharacterized protein</fullName>
    </submittedName>
</protein>
<dbReference type="AlphaFoldDB" id="A0AAF0QZS6"/>
<evidence type="ECO:0000313" key="2">
    <source>
        <dbReference type="Proteomes" id="UP001234989"/>
    </source>
</evidence>
<gene>
    <name evidence="1" type="ORF">MTR67_023460</name>
</gene>
<reference evidence="1" key="1">
    <citation type="submission" date="2023-08" db="EMBL/GenBank/DDBJ databases">
        <title>A de novo genome assembly of Solanum verrucosum Schlechtendal, a Mexican diploid species geographically isolated from the other diploid A-genome species in potato relatives.</title>
        <authorList>
            <person name="Hosaka K."/>
        </authorList>
    </citation>
    <scope>NUCLEOTIDE SEQUENCE</scope>
    <source>
        <tissue evidence="1">Young leaves</tissue>
    </source>
</reference>
<organism evidence="1 2">
    <name type="scientific">Solanum verrucosum</name>
    <dbReference type="NCBI Taxonomy" id="315347"/>
    <lineage>
        <taxon>Eukaryota</taxon>
        <taxon>Viridiplantae</taxon>
        <taxon>Streptophyta</taxon>
        <taxon>Embryophyta</taxon>
        <taxon>Tracheophyta</taxon>
        <taxon>Spermatophyta</taxon>
        <taxon>Magnoliopsida</taxon>
        <taxon>eudicotyledons</taxon>
        <taxon>Gunneridae</taxon>
        <taxon>Pentapetalae</taxon>
        <taxon>asterids</taxon>
        <taxon>lamiids</taxon>
        <taxon>Solanales</taxon>
        <taxon>Solanaceae</taxon>
        <taxon>Solanoideae</taxon>
        <taxon>Solaneae</taxon>
        <taxon>Solanum</taxon>
    </lineage>
</organism>
<proteinExistence type="predicted"/>
<dbReference type="EMBL" id="CP133616">
    <property type="protein sequence ID" value="WMV30075.1"/>
    <property type="molecule type" value="Genomic_DNA"/>
</dbReference>
<accession>A0AAF0QZS6</accession>
<keyword evidence="2" id="KW-1185">Reference proteome</keyword>
<dbReference type="Proteomes" id="UP001234989">
    <property type="component" value="Chromosome 5"/>
</dbReference>
<evidence type="ECO:0000313" key="1">
    <source>
        <dbReference type="EMBL" id="WMV30075.1"/>
    </source>
</evidence>
<sequence>MVSLDALTMRIEIYYYNFYLSIPDHPSDAAQDGEPSPFCLYPCLLDRDIVVLTPIMVSLDVLTMRIEVCEREKSATEEVTALKVYVAERGIMWTI</sequence>
<name>A0AAF0QZS6_SOLVR</name>